<accession>A0A167DZI6</accession>
<dbReference type="STRING" id="1081105.A0A167DZI6"/>
<evidence type="ECO:0000313" key="1">
    <source>
        <dbReference type="EMBL" id="OAA43099.1"/>
    </source>
</evidence>
<sequence length="57" mass="5706">MAPAILVAGATGNAGRDVVETLSALFPPKVLALTRDASGTVAQHLAALHGVQVVELS</sequence>
<dbReference type="OMA" id="PFHTHRI"/>
<name>A0A167DZI6_METRR</name>
<reference evidence="1 2" key="1">
    <citation type="journal article" date="2016" name="Genome Biol. Evol.">
        <title>Divergent and convergent evolution of fungal pathogenicity.</title>
        <authorList>
            <person name="Shang Y."/>
            <person name="Xiao G."/>
            <person name="Zheng P."/>
            <person name="Cen K."/>
            <person name="Zhan S."/>
            <person name="Wang C."/>
        </authorList>
    </citation>
    <scope>NUCLEOTIDE SEQUENCE [LARGE SCALE GENOMIC DNA]</scope>
    <source>
        <strain evidence="1 2">RCEF 4871</strain>
    </source>
</reference>
<dbReference type="OrthoDB" id="413314at2759"/>
<dbReference type="EMBL" id="AZHC01000012">
    <property type="protein sequence ID" value="OAA43099.1"/>
    <property type="molecule type" value="Genomic_DNA"/>
</dbReference>
<keyword evidence="2" id="KW-1185">Reference proteome</keyword>
<dbReference type="SUPFAM" id="SSF51735">
    <property type="entry name" value="NAD(P)-binding Rossmann-fold domains"/>
    <property type="match status" value="1"/>
</dbReference>
<dbReference type="Proteomes" id="UP000243498">
    <property type="component" value="Unassembled WGS sequence"/>
</dbReference>
<evidence type="ECO:0000313" key="2">
    <source>
        <dbReference type="Proteomes" id="UP000243498"/>
    </source>
</evidence>
<proteinExistence type="predicted"/>
<organism evidence="1 2">
    <name type="scientific">Metarhizium rileyi (strain RCEF 4871)</name>
    <name type="common">Nomuraea rileyi</name>
    <dbReference type="NCBI Taxonomy" id="1649241"/>
    <lineage>
        <taxon>Eukaryota</taxon>
        <taxon>Fungi</taxon>
        <taxon>Dikarya</taxon>
        <taxon>Ascomycota</taxon>
        <taxon>Pezizomycotina</taxon>
        <taxon>Sordariomycetes</taxon>
        <taxon>Hypocreomycetidae</taxon>
        <taxon>Hypocreales</taxon>
        <taxon>Clavicipitaceae</taxon>
        <taxon>Metarhizium</taxon>
    </lineage>
</organism>
<gene>
    <name evidence="1" type="ORF">NOR_04466</name>
</gene>
<dbReference type="AlphaFoldDB" id="A0A167DZI6"/>
<dbReference type="InterPro" id="IPR036291">
    <property type="entry name" value="NAD(P)-bd_dom_sf"/>
</dbReference>
<comment type="caution">
    <text evidence="1">The sequence shown here is derived from an EMBL/GenBank/DDBJ whole genome shotgun (WGS) entry which is preliminary data.</text>
</comment>
<dbReference type="Gene3D" id="3.40.50.720">
    <property type="entry name" value="NAD(P)-binding Rossmann-like Domain"/>
    <property type="match status" value="1"/>
</dbReference>
<protein>
    <submittedName>
        <fullName evidence="1">NAD(P)-binding domain protein</fullName>
    </submittedName>
</protein>